<feature type="transmembrane region" description="Helical" evidence="7">
    <location>
        <begin position="192"/>
        <end position="210"/>
    </location>
</feature>
<evidence type="ECO:0000256" key="6">
    <source>
        <dbReference type="ARBA" id="ARBA00023136"/>
    </source>
</evidence>
<keyword evidence="10" id="KW-1185">Reference proteome</keyword>
<dbReference type="Proteomes" id="UP000184501">
    <property type="component" value="Unassembled WGS sequence"/>
</dbReference>
<evidence type="ECO:0000256" key="7">
    <source>
        <dbReference type="RuleBase" id="RU363032"/>
    </source>
</evidence>
<protein>
    <submittedName>
        <fullName evidence="9">Peptide/nickel transport system permease protein</fullName>
    </submittedName>
</protein>
<dbReference type="InterPro" id="IPR000515">
    <property type="entry name" value="MetI-like"/>
</dbReference>
<dbReference type="GO" id="GO:0055085">
    <property type="term" value="P:transmembrane transport"/>
    <property type="evidence" value="ECO:0007669"/>
    <property type="project" value="InterPro"/>
</dbReference>
<name>A0A1M5H8A3_STRHI</name>
<keyword evidence="6 7" id="KW-0472">Membrane</keyword>
<dbReference type="Pfam" id="PF00528">
    <property type="entry name" value="BPD_transp_1"/>
    <property type="match status" value="1"/>
</dbReference>
<comment type="similarity">
    <text evidence="7">Belongs to the binding-protein-dependent transport system permease family.</text>
</comment>
<sequence length="330" mass="35277">MLPYLTRRVVGAALVLLALSVVVFAIFYLLPGDPAQLVCGIKTCSADRLALVRQKLGLDQPVAVQYWQFLTGLVVGRDVSAGPNVFHCPAPCLGFSFQTDEPVLALIADRLPVSLSLTAGAMVLWLSIGVGGGVLSALRRGRFIDRATTVFVLGGMSIPVFISGLLLLMVFCVWLQWLPFPSYVSLASDPAGWARSLVLPWFALALVEAAKYARLTRTSMLETLSEDHIRTARAYGLRERRVIGRHALRGALTPLATMLAVDVGGVLTSASLTETLFGLPGLGQLLVQSVNTLDLPVVVGLVLLAGFAIVVGNVVADLVYAVLDRRVSLT</sequence>
<keyword evidence="4 7" id="KW-0812">Transmembrane</keyword>
<keyword evidence="5 7" id="KW-1133">Transmembrane helix</keyword>
<dbReference type="AlphaFoldDB" id="A0A1M5H8A3"/>
<evidence type="ECO:0000256" key="2">
    <source>
        <dbReference type="ARBA" id="ARBA00022448"/>
    </source>
</evidence>
<dbReference type="OrthoDB" id="147639at2"/>
<evidence type="ECO:0000256" key="1">
    <source>
        <dbReference type="ARBA" id="ARBA00004651"/>
    </source>
</evidence>
<dbReference type="STRING" id="2017.SAMN05444320_106440"/>
<reference evidence="9 10" key="1">
    <citation type="submission" date="2016-11" db="EMBL/GenBank/DDBJ databases">
        <authorList>
            <person name="Jaros S."/>
            <person name="Januszkiewicz K."/>
            <person name="Wedrychowicz H."/>
        </authorList>
    </citation>
    <scope>NUCLEOTIDE SEQUENCE [LARGE SCALE GENOMIC DNA]</scope>
    <source>
        <strain evidence="9 10">DSM 44523</strain>
    </source>
</reference>
<dbReference type="EMBL" id="FQVN01000006">
    <property type="protein sequence ID" value="SHG12113.1"/>
    <property type="molecule type" value="Genomic_DNA"/>
</dbReference>
<feature type="domain" description="ABC transmembrane type-1" evidence="8">
    <location>
        <begin position="111"/>
        <end position="320"/>
    </location>
</feature>
<evidence type="ECO:0000313" key="9">
    <source>
        <dbReference type="EMBL" id="SHG12113.1"/>
    </source>
</evidence>
<dbReference type="PANTHER" id="PTHR43163">
    <property type="entry name" value="DIPEPTIDE TRANSPORT SYSTEM PERMEASE PROTEIN DPPB-RELATED"/>
    <property type="match status" value="1"/>
</dbReference>
<evidence type="ECO:0000256" key="4">
    <source>
        <dbReference type="ARBA" id="ARBA00022692"/>
    </source>
</evidence>
<dbReference type="Pfam" id="PF19300">
    <property type="entry name" value="BPD_transp_1_N"/>
    <property type="match status" value="1"/>
</dbReference>
<evidence type="ECO:0000313" key="10">
    <source>
        <dbReference type="Proteomes" id="UP000184501"/>
    </source>
</evidence>
<dbReference type="GO" id="GO:0005886">
    <property type="term" value="C:plasma membrane"/>
    <property type="evidence" value="ECO:0007669"/>
    <property type="project" value="UniProtKB-SubCell"/>
</dbReference>
<feature type="transmembrane region" description="Helical" evidence="7">
    <location>
        <begin position="119"/>
        <end position="138"/>
    </location>
</feature>
<keyword evidence="2 7" id="KW-0813">Transport</keyword>
<feature type="transmembrane region" description="Helical" evidence="7">
    <location>
        <begin position="150"/>
        <end position="177"/>
    </location>
</feature>
<dbReference type="PANTHER" id="PTHR43163:SF6">
    <property type="entry name" value="DIPEPTIDE TRANSPORT SYSTEM PERMEASE PROTEIN DPPB-RELATED"/>
    <property type="match status" value="1"/>
</dbReference>
<dbReference type="InterPro" id="IPR045621">
    <property type="entry name" value="BPD_transp_1_N"/>
</dbReference>
<dbReference type="PROSITE" id="PS50928">
    <property type="entry name" value="ABC_TM1"/>
    <property type="match status" value="1"/>
</dbReference>
<gene>
    <name evidence="9" type="ORF">SAMN05444320_106440</name>
</gene>
<accession>A0A1M5H8A3</accession>
<feature type="transmembrane region" description="Helical" evidence="7">
    <location>
        <begin position="297"/>
        <end position="323"/>
    </location>
</feature>
<evidence type="ECO:0000256" key="3">
    <source>
        <dbReference type="ARBA" id="ARBA00022475"/>
    </source>
</evidence>
<comment type="subcellular location">
    <subcellularLocation>
        <location evidence="1 7">Cell membrane</location>
        <topology evidence="1 7">Multi-pass membrane protein</topology>
    </subcellularLocation>
</comment>
<proteinExistence type="inferred from homology"/>
<dbReference type="Gene3D" id="1.10.3720.10">
    <property type="entry name" value="MetI-like"/>
    <property type="match status" value="1"/>
</dbReference>
<dbReference type="CDD" id="cd06261">
    <property type="entry name" value="TM_PBP2"/>
    <property type="match status" value="1"/>
</dbReference>
<organism evidence="9 10">
    <name type="scientific">Streptoalloteichus hindustanus</name>
    <dbReference type="NCBI Taxonomy" id="2017"/>
    <lineage>
        <taxon>Bacteria</taxon>
        <taxon>Bacillati</taxon>
        <taxon>Actinomycetota</taxon>
        <taxon>Actinomycetes</taxon>
        <taxon>Pseudonocardiales</taxon>
        <taxon>Pseudonocardiaceae</taxon>
        <taxon>Streptoalloteichus</taxon>
    </lineage>
</organism>
<feature type="transmembrane region" description="Helical" evidence="7">
    <location>
        <begin position="9"/>
        <end position="30"/>
    </location>
</feature>
<dbReference type="InterPro" id="IPR035906">
    <property type="entry name" value="MetI-like_sf"/>
</dbReference>
<dbReference type="SUPFAM" id="SSF161098">
    <property type="entry name" value="MetI-like"/>
    <property type="match status" value="1"/>
</dbReference>
<dbReference type="RefSeq" id="WP_073485771.1">
    <property type="nucleotide sequence ID" value="NZ_FQVN01000006.1"/>
</dbReference>
<evidence type="ECO:0000256" key="5">
    <source>
        <dbReference type="ARBA" id="ARBA00022989"/>
    </source>
</evidence>
<keyword evidence="3" id="KW-1003">Cell membrane</keyword>
<evidence type="ECO:0000259" key="8">
    <source>
        <dbReference type="PROSITE" id="PS50928"/>
    </source>
</evidence>
<feature type="transmembrane region" description="Helical" evidence="7">
    <location>
        <begin position="255"/>
        <end position="277"/>
    </location>
</feature>